<reference evidence="1 2" key="1">
    <citation type="journal article" date="2019" name="Environ. Microbiol.">
        <title>At the nexus of three kingdoms: the genome of the mycorrhizal fungus Gigaspora margarita provides insights into plant, endobacterial and fungal interactions.</title>
        <authorList>
            <person name="Venice F."/>
            <person name="Ghignone S."/>
            <person name="Salvioli di Fossalunga A."/>
            <person name="Amselem J."/>
            <person name="Novero M."/>
            <person name="Xianan X."/>
            <person name="Sedzielewska Toro K."/>
            <person name="Morin E."/>
            <person name="Lipzen A."/>
            <person name="Grigoriev I.V."/>
            <person name="Henrissat B."/>
            <person name="Martin F.M."/>
            <person name="Bonfante P."/>
        </authorList>
    </citation>
    <scope>NUCLEOTIDE SEQUENCE [LARGE SCALE GENOMIC DNA]</scope>
    <source>
        <strain evidence="1 2">BEG34</strain>
    </source>
</reference>
<sequence>MPNGQRRRLTQNNFIRHTTPLFLVLKDYNNNEIISGTSSIISFELETNIHNMSHNSIDIDEDSEEEACSYVESNWVLFEQAIKRINAEKSANNWNHVRAIIECSQLVQMEKKMQAEERQRYQQATWISVIARKPYLMYLSYPDEINNSKNDDNASTSESIL</sequence>
<organism evidence="1 2">
    <name type="scientific">Gigaspora margarita</name>
    <dbReference type="NCBI Taxonomy" id="4874"/>
    <lineage>
        <taxon>Eukaryota</taxon>
        <taxon>Fungi</taxon>
        <taxon>Fungi incertae sedis</taxon>
        <taxon>Mucoromycota</taxon>
        <taxon>Glomeromycotina</taxon>
        <taxon>Glomeromycetes</taxon>
        <taxon>Diversisporales</taxon>
        <taxon>Gigasporaceae</taxon>
        <taxon>Gigaspora</taxon>
    </lineage>
</organism>
<accession>A0A8H4AHU2</accession>
<protein>
    <submittedName>
        <fullName evidence="1">Uncharacterized protein</fullName>
    </submittedName>
</protein>
<keyword evidence="2" id="KW-1185">Reference proteome</keyword>
<name>A0A8H4AHU2_GIGMA</name>
<gene>
    <name evidence="1" type="ORF">F8M41_020826</name>
</gene>
<dbReference type="EMBL" id="WTPW01000588">
    <property type="protein sequence ID" value="KAF0497010.1"/>
    <property type="molecule type" value="Genomic_DNA"/>
</dbReference>
<evidence type="ECO:0000313" key="2">
    <source>
        <dbReference type="Proteomes" id="UP000439903"/>
    </source>
</evidence>
<proteinExistence type="predicted"/>
<dbReference type="Proteomes" id="UP000439903">
    <property type="component" value="Unassembled WGS sequence"/>
</dbReference>
<evidence type="ECO:0000313" key="1">
    <source>
        <dbReference type="EMBL" id="KAF0497010.1"/>
    </source>
</evidence>
<dbReference type="AlphaFoldDB" id="A0A8H4AHU2"/>
<comment type="caution">
    <text evidence="1">The sequence shown here is derived from an EMBL/GenBank/DDBJ whole genome shotgun (WGS) entry which is preliminary data.</text>
</comment>